<evidence type="ECO:0000313" key="2">
    <source>
        <dbReference type="WBParaSite" id="PDA_v2.g2295.t1"/>
    </source>
</evidence>
<evidence type="ECO:0000313" key="1">
    <source>
        <dbReference type="Proteomes" id="UP000887578"/>
    </source>
</evidence>
<dbReference type="Proteomes" id="UP000887578">
    <property type="component" value="Unplaced"/>
</dbReference>
<dbReference type="WBParaSite" id="PDA_v2.g2295.t1">
    <property type="protein sequence ID" value="PDA_v2.g2295.t1"/>
    <property type="gene ID" value="PDA_v2.g2295"/>
</dbReference>
<reference evidence="2" key="1">
    <citation type="submission" date="2022-11" db="UniProtKB">
        <authorList>
            <consortium name="WormBaseParasite"/>
        </authorList>
    </citation>
    <scope>IDENTIFICATION</scope>
</reference>
<name>A0A914PVZ0_9BILA</name>
<protein>
    <submittedName>
        <fullName evidence="2">Uncharacterized protein</fullName>
    </submittedName>
</protein>
<dbReference type="AlphaFoldDB" id="A0A914PVZ0"/>
<organism evidence="1 2">
    <name type="scientific">Panagrolaimus davidi</name>
    <dbReference type="NCBI Taxonomy" id="227884"/>
    <lineage>
        <taxon>Eukaryota</taxon>
        <taxon>Metazoa</taxon>
        <taxon>Ecdysozoa</taxon>
        <taxon>Nematoda</taxon>
        <taxon>Chromadorea</taxon>
        <taxon>Rhabditida</taxon>
        <taxon>Tylenchina</taxon>
        <taxon>Panagrolaimomorpha</taxon>
        <taxon>Panagrolaimoidea</taxon>
        <taxon>Panagrolaimidae</taxon>
        <taxon>Panagrolaimus</taxon>
    </lineage>
</organism>
<accession>A0A914PVZ0</accession>
<proteinExistence type="predicted"/>
<keyword evidence="1" id="KW-1185">Reference proteome</keyword>
<sequence>MIKCNFCDSETHGTKNCDKYISDESKKEIAEKNKFCRFCFVESKNEHLKGENECKSNENCVEWNSTQHHTIFCPERFKAFKLFIPQIDKNLLPRFLDIFDFDEKHLLKLALPTKDLHPLKQIKIMDLFSTKKITKFSTSKTTVLNDVMNLYGYDIEKDKLIFNAINSKILICFPRIINIHGSKLSSQMILQILSPCTKKFTSYDSTCNPSISFSEIIQKSPNLEFFSIKDFKRNIQIGNEWINDLLKYSKSKNFQYLRIKLDTIEEIDIEKLKEFVKTKCSKDVTISINYNQELVMDKDDAKEEWEKLTQVRQKLLKHFDDYSANKDHLSSLTIGFSGMNAYPFPLKNAFK</sequence>